<dbReference type="InterPro" id="IPR050204">
    <property type="entry name" value="AraC_XylS_family_regulators"/>
</dbReference>
<dbReference type="Gene3D" id="1.10.10.60">
    <property type="entry name" value="Homeodomain-like"/>
    <property type="match status" value="1"/>
</dbReference>
<dbReference type="EMBL" id="MBUA01000030">
    <property type="protein sequence ID" value="MBC6493003.1"/>
    <property type="molecule type" value="Genomic_DNA"/>
</dbReference>
<keyword evidence="3" id="KW-0804">Transcription</keyword>
<dbReference type="PANTHER" id="PTHR46796">
    <property type="entry name" value="HTH-TYPE TRANSCRIPTIONAL ACTIVATOR RHAS-RELATED"/>
    <property type="match status" value="1"/>
</dbReference>
<comment type="caution">
    <text evidence="5">The sequence shown here is derived from an EMBL/GenBank/DDBJ whole genome shotgun (WGS) entry which is preliminary data.</text>
</comment>
<evidence type="ECO:0000313" key="5">
    <source>
        <dbReference type="EMBL" id="MBC6493003.1"/>
    </source>
</evidence>
<dbReference type="RefSeq" id="WP_187258321.1">
    <property type="nucleotide sequence ID" value="NZ_JBHULF010000005.1"/>
</dbReference>
<evidence type="ECO:0000259" key="4">
    <source>
        <dbReference type="PROSITE" id="PS01124"/>
    </source>
</evidence>
<organism evidence="5 6">
    <name type="scientific">Flavihumibacter stibioxidans</name>
    <dbReference type="NCBI Taxonomy" id="1834163"/>
    <lineage>
        <taxon>Bacteria</taxon>
        <taxon>Pseudomonadati</taxon>
        <taxon>Bacteroidota</taxon>
        <taxon>Chitinophagia</taxon>
        <taxon>Chitinophagales</taxon>
        <taxon>Chitinophagaceae</taxon>
        <taxon>Flavihumibacter</taxon>
    </lineage>
</organism>
<dbReference type="Pfam" id="PF12833">
    <property type="entry name" value="HTH_18"/>
    <property type="match status" value="1"/>
</dbReference>
<accession>A0ABR7MDA8</accession>
<gene>
    <name evidence="5" type="ORF">BC349_18255</name>
</gene>
<evidence type="ECO:0000256" key="3">
    <source>
        <dbReference type="ARBA" id="ARBA00023163"/>
    </source>
</evidence>
<dbReference type="SMART" id="SM00342">
    <property type="entry name" value="HTH_ARAC"/>
    <property type="match status" value="1"/>
</dbReference>
<dbReference type="InterPro" id="IPR046532">
    <property type="entry name" value="DUF6597"/>
</dbReference>
<sequence>MFSTRTYQPHPALQEFVSGIRIVHAIVDDADLDIACPYPPTPQHCLFFYIDDLVQVQKEGEHGFALQPDAVIVGPQVTRVNLIVGKSHKAVAVGFHPGGLYRLLGIPMTEIYDEGFDARELIGAETRTVNDQLKEAKDFDAINQVVENFLLQKLAKLKLALPFDEAMKELLRHNGNIPIENIASLSCLSLRQFERKCRERIGLPPKVYARLARFSKAYRLRESRPDLSWTHITYECGYFDQMHLIRDFKQFAGVSPGIIAGTISSTPVPLQSSIHI</sequence>
<evidence type="ECO:0000256" key="1">
    <source>
        <dbReference type="ARBA" id="ARBA00023015"/>
    </source>
</evidence>
<keyword evidence="2" id="KW-0238">DNA-binding</keyword>
<evidence type="ECO:0000256" key="2">
    <source>
        <dbReference type="ARBA" id="ARBA00023125"/>
    </source>
</evidence>
<keyword evidence="1" id="KW-0805">Transcription regulation</keyword>
<dbReference type="Proteomes" id="UP000765802">
    <property type="component" value="Unassembled WGS sequence"/>
</dbReference>
<evidence type="ECO:0000313" key="6">
    <source>
        <dbReference type="Proteomes" id="UP000765802"/>
    </source>
</evidence>
<dbReference type="PANTHER" id="PTHR46796:SF13">
    <property type="entry name" value="HTH-TYPE TRANSCRIPTIONAL ACTIVATOR RHAS"/>
    <property type="match status" value="1"/>
</dbReference>
<proteinExistence type="predicted"/>
<dbReference type="Pfam" id="PF20240">
    <property type="entry name" value="DUF6597"/>
    <property type="match status" value="1"/>
</dbReference>
<protein>
    <recommendedName>
        <fullName evidence="4">HTH araC/xylS-type domain-containing protein</fullName>
    </recommendedName>
</protein>
<dbReference type="InterPro" id="IPR009057">
    <property type="entry name" value="Homeodomain-like_sf"/>
</dbReference>
<reference evidence="5 6" key="1">
    <citation type="submission" date="2016-07" db="EMBL/GenBank/DDBJ databases">
        <title>Genome analysis of Flavihumibacter stibioxidans YS-17.</title>
        <authorList>
            <person name="Shi K."/>
            <person name="Han Y."/>
            <person name="Wang G."/>
        </authorList>
    </citation>
    <scope>NUCLEOTIDE SEQUENCE [LARGE SCALE GENOMIC DNA]</scope>
    <source>
        <strain evidence="5 6">YS-17</strain>
    </source>
</reference>
<feature type="domain" description="HTH araC/xylS-type" evidence="4">
    <location>
        <begin position="164"/>
        <end position="262"/>
    </location>
</feature>
<dbReference type="PROSITE" id="PS01124">
    <property type="entry name" value="HTH_ARAC_FAMILY_2"/>
    <property type="match status" value="1"/>
</dbReference>
<dbReference type="InterPro" id="IPR018060">
    <property type="entry name" value="HTH_AraC"/>
</dbReference>
<name>A0ABR7MDA8_9BACT</name>
<keyword evidence="6" id="KW-1185">Reference proteome</keyword>
<dbReference type="SUPFAM" id="SSF46689">
    <property type="entry name" value="Homeodomain-like"/>
    <property type="match status" value="1"/>
</dbReference>